<evidence type="ECO:0000313" key="2">
    <source>
        <dbReference type="EMBL" id="GKV32570.1"/>
    </source>
</evidence>
<protein>
    <recommendedName>
        <fullName evidence="1">DNA2/NAM7 helicase-like C-terminal domain-containing protein</fullName>
    </recommendedName>
</protein>
<dbReference type="InterPro" id="IPR027417">
    <property type="entry name" value="P-loop_NTPase"/>
</dbReference>
<dbReference type="Proteomes" id="UP001054252">
    <property type="component" value="Unassembled WGS sequence"/>
</dbReference>
<sequence>MLESSTKGQDVSLQEIMFSFPERKGMKDALYSQGCAADLLCLEKDRSCSPAPLTPILIPLKDVEISTDDGFQGSEKEAIVISTVRGNSTNQRAEEKVGMAVEVGKKSKRKSSILTLQHFISTMTPLLDLDKILSSILFYFSDSIALVIAYSLHVVALQHFCYGGGQIGVLKAIVCVY</sequence>
<dbReference type="Pfam" id="PF13087">
    <property type="entry name" value="AAA_12"/>
    <property type="match status" value="1"/>
</dbReference>
<dbReference type="Gene3D" id="3.40.50.300">
    <property type="entry name" value="P-loop containing nucleotide triphosphate hydrolases"/>
    <property type="match status" value="1"/>
</dbReference>
<dbReference type="EMBL" id="BPVZ01000096">
    <property type="protein sequence ID" value="GKV32570.1"/>
    <property type="molecule type" value="Genomic_DNA"/>
</dbReference>
<name>A0AAV5L604_9ROSI</name>
<organism evidence="2 3">
    <name type="scientific">Rubroshorea leprosula</name>
    <dbReference type="NCBI Taxonomy" id="152421"/>
    <lineage>
        <taxon>Eukaryota</taxon>
        <taxon>Viridiplantae</taxon>
        <taxon>Streptophyta</taxon>
        <taxon>Embryophyta</taxon>
        <taxon>Tracheophyta</taxon>
        <taxon>Spermatophyta</taxon>
        <taxon>Magnoliopsida</taxon>
        <taxon>eudicotyledons</taxon>
        <taxon>Gunneridae</taxon>
        <taxon>Pentapetalae</taxon>
        <taxon>rosids</taxon>
        <taxon>malvids</taxon>
        <taxon>Malvales</taxon>
        <taxon>Dipterocarpaceae</taxon>
        <taxon>Rubroshorea</taxon>
    </lineage>
</organism>
<evidence type="ECO:0000313" key="3">
    <source>
        <dbReference type="Proteomes" id="UP001054252"/>
    </source>
</evidence>
<reference evidence="2 3" key="1">
    <citation type="journal article" date="2021" name="Commun. Biol.">
        <title>The genome of Shorea leprosula (Dipterocarpaceae) highlights the ecological relevance of drought in aseasonal tropical rainforests.</title>
        <authorList>
            <person name="Ng K.K.S."/>
            <person name="Kobayashi M.J."/>
            <person name="Fawcett J.A."/>
            <person name="Hatakeyama M."/>
            <person name="Paape T."/>
            <person name="Ng C.H."/>
            <person name="Ang C.C."/>
            <person name="Tnah L.H."/>
            <person name="Lee C.T."/>
            <person name="Nishiyama T."/>
            <person name="Sese J."/>
            <person name="O'Brien M.J."/>
            <person name="Copetti D."/>
            <person name="Mohd Noor M.I."/>
            <person name="Ong R.C."/>
            <person name="Putra M."/>
            <person name="Sireger I.Z."/>
            <person name="Indrioko S."/>
            <person name="Kosugi Y."/>
            <person name="Izuno A."/>
            <person name="Isagi Y."/>
            <person name="Lee S.L."/>
            <person name="Shimizu K.K."/>
        </authorList>
    </citation>
    <scope>NUCLEOTIDE SEQUENCE [LARGE SCALE GENOMIC DNA]</scope>
    <source>
        <strain evidence="2">214</strain>
    </source>
</reference>
<keyword evidence="3" id="KW-1185">Reference proteome</keyword>
<proteinExistence type="predicted"/>
<evidence type="ECO:0000259" key="1">
    <source>
        <dbReference type="Pfam" id="PF13087"/>
    </source>
</evidence>
<dbReference type="AlphaFoldDB" id="A0AAV5L604"/>
<dbReference type="InterPro" id="IPR041679">
    <property type="entry name" value="DNA2/NAM7-like_C"/>
</dbReference>
<feature type="domain" description="DNA2/NAM7 helicase-like C-terminal" evidence="1">
    <location>
        <begin position="62"/>
        <end position="98"/>
    </location>
</feature>
<comment type="caution">
    <text evidence="2">The sequence shown here is derived from an EMBL/GenBank/DDBJ whole genome shotgun (WGS) entry which is preliminary data.</text>
</comment>
<gene>
    <name evidence="2" type="ORF">SLEP1_g41165</name>
</gene>
<accession>A0AAV5L604</accession>